<protein>
    <submittedName>
        <fullName evidence="2">Uncharacterized protein</fullName>
    </submittedName>
</protein>
<dbReference type="EMBL" id="FNRF01000002">
    <property type="protein sequence ID" value="SEA38162.1"/>
    <property type="molecule type" value="Genomic_DNA"/>
</dbReference>
<dbReference type="RefSeq" id="WP_175456318.1">
    <property type="nucleotide sequence ID" value="NZ_FNRF01000002.1"/>
</dbReference>
<name>A0A1H4AR17_XYLRU</name>
<sequence>MIYIFGIVFFIGIVLAIIRAEPEEKKPRKPKKKNFFERLGETGDPVHFSKRKK</sequence>
<proteinExistence type="predicted"/>
<dbReference type="AlphaFoldDB" id="A0A1H4AR17"/>
<gene>
    <name evidence="2" type="ORF">SAMN05216462_1324</name>
</gene>
<accession>A0A1H4AR17</accession>
<feature type="region of interest" description="Disordered" evidence="1">
    <location>
        <begin position="24"/>
        <end position="53"/>
    </location>
</feature>
<evidence type="ECO:0000256" key="1">
    <source>
        <dbReference type="SAM" id="MobiDB-lite"/>
    </source>
</evidence>
<evidence type="ECO:0000313" key="3">
    <source>
        <dbReference type="Proteomes" id="UP000182257"/>
    </source>
</evidence>
<dbReference type="Proteomes" id="UP000182257">
    <property type="component" value="Unassembled WGS sequence"/>
</dbReference>
<evidence type="ECO:0000313" key="2">
    <source>
        <dbReference type="EMBL" id="SEA38162.1"/>
    </source>
</evidence>
<reference evidence="2 3" key="1">
    <citation type="submission" date="2016-10" db="EMBL/GenBank/DDBJ databases">
        <authorList>
            <person name="de Groot N.N."/>
        </authorList>
    </citation>
    <scope>NUCLEOTIDE SEQUENCE [LARGE SCALE GENOMIC DNA]</scope>
    <source>
        <strain evidence="2 3">D31d</strain>
    </source>
</reference>
<organism evidence="2 3">
    <name type="scientific">Xylanibacter ruminicola</name>
    <name type="common">Prevotella ruminicola</name>
    <dbReference type="NCBI Taxonomy" id="839"/>
    <lineage>
        <taxon>Bacteria</taxon>
        <taxon>Pseudomonadati</taxon>
        <taxon>Bacteroidota</taxon>
        <taxon>Bacteroidia</taxon>
        <taxon>Bacteroidales</taxon>
        <taxon>Prevotellaceae</taxon>
        <taxon>Xylanibacter</taxon>
    </lineage>
</organism>